<dbReference type="EMBL" id="BGZK01000368">
    <property type="protein sequence ID" value="GBP39584.1"/>
    <property type="molecule type" value="Genomic_DNA"/>
</dbReference>
<dbReference type="Proteomes" id="UP000299102">
    <property type="component" value="Unassembled WGS sequence"/>
</dbReference>
<dbReference type="AlphaFoldDB" id="A0A4C1VNY8"/>
<feature type="compositionally biased region" description="Low complexity" evidence="1">
    <location>
        <begin position="374"/>
        <end position="386"/>
    </location>
</feature>
<comment type="caution">
    <text evidence="2">The sequence shown here is derived from an EMBL/GenBank/DDBJ whole genome shotgun (WGS) entry which is preliminary data.</text>
</comment>
<evidence type="ECO:0000313" key="3">
    <source>
        <dbReference type="Proteomes" id="UP000299102"/>
    </source>
</evidence>
<proteinExistence type="predicted"/>
<gene>
    <name evidence="2" type="ORF">EVAR_26666_1</name>
</gene>
<dbReference type="OrthoDB" id="5877502at2759"/>
<evidence type="ECO:0000256" key="1">
    <source>
        <dbReference type="SAM" id="MobiDB-lite"/>
    </source>
</evidence>
<feature type="region of interest" description="Disordered" evidence="1">
    <location>
        <begin position="152"/>
        <end position="176"/>
    </location>
</feature>
<reference evidence="2 3" key="1">
    <citation type="journal article" date="2019" name="Commun. Biol.">
        <title>The bagworm genome reveals a unique fibroin gene that provides high tensile strength.</title>
        <authorList>
            <person name="Kono N."/>
            <person name="Nakamura H."/>
            <person name="Ohtoshi R."/>
            <person name="Tomita M."/>
            <person name="Numata K."/>
            <person name="Arakawa K."/>
        </authorList>
    </citation>
    <scope>NUCLEOTIDE SEQUENCE [LARGE SCALE GENOMIC DNA]</scope>
</reference>
<sequence length="393" mass="42398">MPVSVSAPAPVTPTPAMSVSSASAAASALQLLQTAYNENEKKAEMEAVAADPIDGLSDSDLETLLKNFNELSAEEQHSLIAYLKKLEAKDPRRVERLREYVDAAAANAPMPETTHAPLESEPSSLAANPPAPVATSDIASPPLEVSRISVTAKSDISKSPQMTQQTTTSGSLTTVNIDSDDDDYTVEEVLQSAKQNEIVNTKMTIEKKNALMNNPSINLKNFNFSTSLSSSADLLALVQAAVQAKPQNTAVSSATASINTNTKPISFGDVQEAPVLSAPPMIPVTPPVESRQFISVVPQRRYPAPQSLPAAYPPPSRPMPQWTPGPQTPPQFYPDTQARPWFEQGTNMNQNNVRPQLMNGRGPQALFRPRHDMNYGNNIYNPNNPGRGRGRGY</sequence>
<evidence type="ECO:0000313" key="2">
    <source>
        <dbReference type="EMBL" id="GBP39584.1"/>
    </source>
</evidence>
<feature type="region of interest" description="Disordered" evidence="1">
    <location>
        <begin position="369"/>
        <end position="393"/>
    </location>
</feature>
<feature type="compositionally biased region" description="Low complexity" evidence="1">
    <location>
        <begin position="157"/>
        <end position="174"/>
    </location>
</feature>
<organism evidence="2 3">
    <name type="scientific">Eumeta variegata</name>
    <name type="common">Bagworm moth</name>
    <name type="synonym">Eumeta japonica</name>
    <dbReference type="NCBI Taxonomy" id="151549"/>
    <lineage>
        <taxon>Eukaryota</taxon>
        <taxon>Metazoa</taxon>
        <taxon>Ecdysozoa</taxon>
        <taxon>Arthropoda</taxon>
        <taxon>Hexapoda</taxon>
        <taxon>Insecta</taxon>
        <taxon>Pterygota</taxon>
        <taxon>Neoptera</taxon>
        <taxon>Endopterygota</taxon>
        <taxon>Lepidoptera</taxon>
        <taxon>Glossata</taxon>
        <taxon>Ditrysia</taxon>
        <taxon>Tineoidea</taxon>
        <taxon>Psychidae</taxon>
        <taxon>Oiketicinae</taxon>
        <taxon>Eumeta</taxon>
    </lineage>
</organism>
<protein>
    <submittedName>
        <fullName evidence="2">Uncharacterized protein CG7065</fullName>
    </submittedName>
</protein>
<keyword evidence="3" id="KW-1185">Reference proteome</keyword>
<accession>A0A4C1VNY8</accession>
<name>A0A4C1VNY8_EUMVA</name>
<feature type="region of interest" description="Disordered" evidence="1">
    <location>
        <begin position="105"/>
        <end position="140"/>
    </location>
</feature>